<dbReference type="InterPro" id="IPR008514">
    <property type="entry name" value="T6SS_Hcp"/>
</dbReference>
<dbReference type="Gene3D" id="2.30.110.20">
    <property type="entry name" value="Hcp1-like"/>
    <property type="match status" value="1"/>
</dbReference>
<reference evidence="2" key="1">
    <citation type="journal article" date="2021" name="Syst. Appl. Microbiol.">
        <title>Roseomonas hellenica sp. nov., isolated from roots of wild-growing Alkanna tinctoria.</title>
        <authorList>
            <person name="Rat A."/>
            <person name="Naranjo H.D."/>
            <person name="Lebbe L."/>
            <person name="Cnockaert M."/>
            <person name="Krigas N."/>
            <person name="Grigoriadou K."/>
            <person name="Maloupa E."/>
            <person name="Willems A."/>
        </authorList>
    </citation>
    <scope>NUCLEOTIDE SEQUENCE [LARGE SCALE GENOMIC DNA]</scope>
    <source>
        <strain evidence="2">LMG 31159</strain>
    </source>
</reference>
<sequence>MPLLMKVPGITGESKVHERVGWLGLAGFNWGGTRVVLRTTANRQGQPQRIWAPQLRSATARRIADAQTAQLWNIMVTNTELPIVKLEWLRTGSGVPICFFSIEFGGVRIARIGEESSGEHPVESIEMLYRTITIGVRDVGNTLSGAQDMVHYAVPQNVGA</sequence>
<accession>A0ABS5EH08</accession>
<comment type="caution">
    <text evidence="1">The sequence shown here is derived from an EMBL/GenBank/DDBJ whole genome shotgun (WGS) entry which is preliminary data.</text>
</comment>
<gene>
    <name evidence="1" type="ORF">GXW78_11620</name>
</gene>
<evidence type="ECO:0000313" key="2">
    <source>
        <dbReference type="Proteomes" id="UP000698752"/>
    </source>
</evidence>
<dbReference type="Proteomes" id="UP000698752">
    <property type="component" value="Unassembled WGS sequence"/>
</dbReference>
<proteinExistence type="predicted"/>
<keyword evidence="2" id="KW-1185">Reference proteome</keyword>
<dbReference type="Pfam" id="PF05638">
    <property type="entry name" value="T6SS_HCP"/>
    <property type="match status" value="1"/>
</dbReference>
<name>A0ABS5EH08_9PROT</name>
<protein>
    <submittedName>
        <fullName evidence="1">Type VI secretion system tube protein Hcp</fullName>
    </submittedName>
</protein>
<dbReference type="InterPro" id="IPR036624">
    <property type="entry name" value="Hcp1-lik_sf"/>
</dbReference>
<dbReference type="SUPFAM" id="SSF141452">
    <property type="entry name" value="Hcp1-like"/>
    <property type="match status" value="1"/>
</dbReference>
<dbReference type="RefSeq" id="WP_211868922.1">
    <property type="nucleotide sequence ID" value="NZ_JAAEDI010000011.1"/>
</dbReference>
<dbReference type="EMBL" id="JAAEDI010000011">
    <property type="protein sequence ID" value="MBR0650313.1"/>
    <property type="molecule type" value="Genomic_DNA"/>
</dbReference>
<organism evidence="1 2">
    <name type="scientific">Neoroseomonas terrae</name>
    <dbReference type="NCBI Taxonomy" id="424799"/>
    <lineage>
        <taxon>Bacteria</taxon>
        <taxon>Pseudomonadati</taxon>
        <taxon>Pseudomonadota</taxon>
        <taxon>Alphaproteobacteria</taxon>
        <taxon>Acetobacterales</taxon>
        <taxon>Acetobacteraceae</taxon>
        <taxon>Neoroseomonas</taxon>
    </lineage>
</organism>
<evidence type="ECO:0000313" key="1">
    <source>
        <dbReference type="EMBL" id="MBR0650313.1"/>
    </source>
</evidence>